<organism evidence="1">
    <name type="scientific">viral metagenome</name>
    <dbReference type="NCBI Taxonomy" id="1070528"/>
    <lineage>
        <taxon>unclassified sequences</taxon>
        <taxon>metagenomes</taxon>
        <taxon>organismal metagenomes</taxon>
    </lineage>
</organism>
<reference evidence="1" key="1">
    <citation type="journal article" date="2020" name="Nature">
        <title>Giant virus diversity and host interactions through global metagenomics.</title>
        <authorList>
            <person name="Schulz F."/>
            <person name="Roux S."/>
            <person name="Paez-Espino D."/>
            <person name="Jungbluth S."/>
            <person name="Walsh D.A."/>
            <person name="Denef V.J."/>
            <person name="McMahon K.D."/>
            <person name="Konstantinidis K.T."/>
            <person name="Eloe-Fadrosh E.A."/>
            <person name="Kyrpides N.C."/>
            <person name="Woyke T."/>
        </authorList>
    </citation>
    <scope>NUCLEOTIDE SEQUENCE</scope>
    <source>
        <strain evidence="1">GVMAG-M-3300023179-2</strain>
    </source>
</reference>
<protein>
    <submittedName>
        <fullName evidence="1">Uncharacterized protein</fullName>
    </submittedName>
</protein>
<evidence type="ECO:0000313" key="1">
    <source>
        <dbReference type="EMBL" id="QHT26877.1"/>
    </source>
</evidence>
<dbReference type="AlphaFoldDB" id="A0A6C0ECH5"/>
<dbReference type="EMBL" id="MN739803">
    <property type="protein sequence ID" value="QHT26877.1"/>
    <property type="molecule type" value="Genomic_DNA"/>
</dbReference>
<name>A0A6C0ECH5_9ZZZZ</name>
<sequence>MSYYLIDFINNSNNFNFDNLIIGRKIKLDDNMSKYYIYYQENEMEDPKEIYIKLPKLRMIYKLGNTKFNQENIPIYPNYDITNNFIKFIKDLEDNIKLCFETKIQNIEFTSIINKKNNLSLIKTNVDDNLKISSDNNKINSLSDFKINGQIELVIKLSYIWNKNNYKIGISSYLYQIKYYSSPHDLNYNFLDNLNNKEIIILDNVNNNKPQNVIQDCISNNHINLVSRESQIVQKEIKFVPLIDDLKSAIKNLKPRI</sequence>
<proteinExistence type="predicted"/>
<accession>A0A6C0ECH5</accession>